<evidence type="ECO:0000313" key="4">
    <source>
        <dbReference type="EMBL" id="MFB9631462.1"/>
    </source>
</evidence>
<dbReference type="Gene3D" id="3.40.50.720">
    <property type="entry name" value="NAD(P)-binding Rossmann-like Domain"/>
    <property type="match status" value="1"/>
</dbReference>
<dbReference type="SUPFAM" id="SSF50129">
    <property type="entry name" value="GroES-like"/>
    <property type="match status" value="1"/>
</dbReference>
<evidence type="ECO:0000256" key="2">
    <source>
        <dbReference type="ARBA" id="ARBA00023002"/>
    </source>
</evidence>
<dbReference type="Proteomes" id="UP001589532">
    <property type="component" value="Unassembled WGS sequence"/>
</dbReference>
<dbReference type="PANTHER" id="PTHR48106:SF18">
    <property type="entry name" value="QUINONE OXIDOREDUCTASE PIG3"/>
    <property type="match status" value="1"/>
</dbReference>
<dbReference type="InterPro" id="IPR036291">
    <property type="entry name" value="NAD(P)-bd_dom_sf"/>
</dbReference>
<dbReference type="InterPro" id="IPR020843">
    <property type="entry name" value="ER"/>
</dbReference>
<accession>A0ABV5SIF5</accession>
<keyword evidence="5" id="KW-1185">Reference proteome</keyword>
<keyword evidence="1" id="KW-0521">NADP</keyword>
<dbReference type="PANTHER" id="PTHR48106">
    <property type="entry name" value="QUINONE OXIDOREDUCTASE PIG3-RELATED"/>
    <property type="match status" value="1"/>
</dbReference>
<proteinExistence type="predicted"/>
<dbReference type="SMART" id="SM00829">
    <property type="entry name" value="PKS_ER"/>
    <property type="match status" value="1"/>
</dbReference>
<dbReference type="Pfam" id="PF00107">
    <property type="entry name" value="ADH_zinc_N"/>
    <property type="match status" value="1"/>
</dbReference>
<reference evidence="4 5" key="1">
    <citation type="submission" date="2024-09" db="EMBL/GenBank/DDBJ databases">
        <authorList>
            <person name="Sun Q."/>
            <person name="Mori K."/>
        </authorList>
    </citation>
    <scope>NUCLEOTIDE SEQUENCE [LARGE SCALE GENOMIC DNA]</scope>
    <source>
        <strain evidence="4 5">JCM 3143</strain>
    </source>
</reference>
<evidence type="ECO:0000313" key="5">
    <source>
        <dbReference type="Proteomes" id="UP001589532"/>
    </source>
</evidence>
<dbReference type="InterPro" id="IPR013154">
    <property type="entry name" value="ADH-like_N"/>
</dbReference>
<organism evidence="4 5">
    <name type="scientific">Nonomuraea helvata</name>
    <dbReference type="NCBI Taxonomy" id="37484"/>
    <lineage>
        <taxon>Bacteria</taxon>
        <taxon>Bacillati</taxon>
        <taxon>Actinomycetota</taxon>
        <taxon>Actinomycetes</taxon>
        <taxon>Streptosporangiales</taxon>
        <taxon>Streptosporangiaceae</taxon>
        <taxon>Nonomuraea</taxon>
    </lineage>
</organism>
<evidence type="ECO:0000259" key="3">
    <source>
        <dbReference type="SMART" id="SM00829"/>
    </source>
</evidence>
<dbReference type="EMBL" id="JBHMBW010000104">
    <property type="protein sequence ID" value="MFB9631462.1"/>
    <property type="molecule type" value="Genomic_DNA"/>
</dbReference>
<keyword evidence="2" id="KW-0560">Oxidoreductase</keyword>
<dbReference type="InterPro" id="IPR011032">
    <property type="entry name" value="GroES-like_sf"/>
</dbReference>
<dbReference type="SUPFAM" id="SSF51735">
    <property type="entry name" value="NAD(P)-binding Rossmann-fold domains"/>
    <property type="match status" value="1"/>
</dbReference>
<dbReference type="InterPro" id="IPR013149">
    <property type="entry name" value="ADH-like_C"/>
</dbReference>
<feature type="domain" description="Enoyl reductase (ER)" evidence="3">
    <location>
        <begin position="10"/>
        <end position="315"/>
    </location>
</feature>
<name>A0ABV5SIF5_9ACTN</name>
<sequence length="317" mass="32426">MRAIVLSEKGGPERLEVADVPRPTPGEGQVLVRTQAVGVSYAETQIRAGTLPFPLPLPAVIGAEAAGEVVEVGEGVDAKLLGSTVVGVTGGLGSYAEYALLPAAMTVAVPDGLSPVDALAAAAPGAIALALLHKARLEGGETVLVEAGASSVGTYLVEHAEEFGAGRVIATAGSAAKRDRAARMGADLVIDHGSPDWPGELPDVDVVFESVGGTVARRVLDHLTPGTGRMLYYGLLSGEPAAISAADLMERGVTVTACSGPGWAGEVFTTHLPALLNRLVAGTSRAYVDRTLPLEEAAEAHRLLESRAITGRILLLP</sequence>
<protein>
    <submittedName>
        <fullName evidence="4">Zinc-binding alcohol dehydrogenase family protein</fullName>
    </submittedName>
</protein>
<gene>
    <name evidence="4" type="ORF">ACFFSA_51110</name>
</gene>
<dbReference type="RefSeq" id="WP_345000190.1">
    <property type="nucleotide sequence ID" value="NZ_BAAAXV010000009.1"/>
</dbReference>
<dbReference type="Gene3D" id="3.90.180.10">
    <property type="entry name" value="Medium-chain alcohol dehydrogenases, catalytic domain"/>
    <property type="match status" value="1"/>
</dbReference>
<evidence type="ECO:0000256" key="1">
    <source>
        <dbReference type="ARBA" id="ARBA00022857"/>
    </source>
</evidence>
<comment type="caution">
    <text evidence="4">The sequence shown here is derived from an EMBL/GenBank/DDBJ whole genome shotgun (WGS) entry which is preliminary data.</text>
</comment>
<dbReference type="Pfam" id="PF08240">
    <property type="entry name" value="ADH_N"/>
    <property type="match status" value="1"/>
</dbReference>